<dbReference type="AlphaFoldDB" id="A0A9Q8QGH0"/>
<dbReference type="Proteomes" id="UP000829364">
    <property type="component" value="Chromosome 5"/>
</dbReference>
<dbReference type="KEGG" id="ptkz:JDV02_005630"/>
<dbReference type="EMBL" id="CP086358">
    <property type="protein sequence ID" value="UNI19448.1"/>
    <property type="molecule type" value="Genomic_DNA"/>
</dbReference>
<protein>
    <submittedName>
        <fullName evidence="2">Uncharacterized protein</fullName>
    </submittedName>
</protein>
<evidence type="ECO:0000313" key="3">
    <source>
        <dbReference type="Proteomes" id="UP000829364"/>
    </source>
</evidence>
<keyword evidence="3" id="KW-1185">Reference proteome</keyword>
<name>A0A9Q8QGH0_9HYPO</name>
<dbReference type="GeneID" id="72067579"/>
<gene>
    <name evidence="2" type="ORF">JDV02_005630</name>
</gene>
<feature type="compositionally biased region" description="Basic and acidic residues" evidence="1">
    <location>
        <begin position="15"/>
        <end position="26"/>
    </location>
</feature>
<reference evidence="2" key="1">
    <citation type="submission" date="2021-11" db="EMBL/GenBank/DDBJ databases">
        <title>Purpureocillium_takamizusanense_genome.</title>
        <authorList>
            <person name="Nguyen N.-H."/>
        </authorList>
    </citation>
    <scope>NUCLEOTIDE SEQUENCE</scope>
    <source>
        <strain evidence="2">PT3</strain>
    </source>
</reference>
<sequence>MQGRNKTRPGQLDHQTTRPDQTDHYISRRSHCKTPSPSLSLPVIQFVSFHSQLIEIQFIHLPIHPTAGKTPSSSSSDCLCFFFFLYCSFGTSPASRPARPDKLPCRLLLFKKIRPPHHTHLAPCLID</sequence>
<evidence type="ECO:0000313" key="2">
    <source>
        <dbReference type="EMBL" id="UNI19448.1"/>
    </source>
</evidence>
<proteinExistence type="predicted"/>
<feature type="region of interest" description="Disordered" evidence="1">
    <location>
        <begin position="1"/>
        <end position="39"/>
    </location>
</feature>
<evidence type="ECO:0000256" key="1">
    <source>
        <dbReference type="SAM" id="MobiDB-lite"/>
    </source>
</evidence>
<accession>A0A9Q8QGH0</accession>
<organism evidence="2 3">
    <name type="scientific">Purpureocillium takamizusanense</name>
    <dbReference type="NCBI Taxonomy" id="2060973"/>
    <lineage>
        <taxon>Eukaryota</taxon>
        <taxon>Fungi</taxon>
        <taxon>Dikarya</taxon>
        <taxon>Ascomycota</taxon>
        <taxon>Pezizomycotina</taxon>
        <taxon>Sordariomycetes</taxon>
        <taxon>Hypocreomycetidae</taxon>
        <taxon>Hypocreales</taxon>
        <taxon>Ophiocordycipitaceae</taxon>
        <taxon>Purpureocillium</taxon>
    </lineage>
</organism>
<dbReference type="RefSeq" id="XP_047842929.1">
    <property type="nucleotide sequence ID" value="XM_047986945.1"/>
</dbReference>